<evidence type="ECO:0000313" key="2">
    <source>
        <dbReference type="EMBL" id="SMC29003.1"/>
    </source>
</evidence>
<evidence type="ECO:0000313" key="3">
    <source>
        <dbReference type="Proteomes" id="UP000192468"/>
    </source>
</evidence>
<dbReference type="OrthoDB" id="1938010at2"/>
<evidence type="ECO:0008006" key="4">
    <source>
        <dbReference type="Google" id="ProtNLM"/>
    </source>
</evidence>
<gene>
    <name evidence="2" type="ORF">SAMN02745134_03750</name>
</gene>
<organism evidence="2 3">
    <name type="scientific">Clostridium acidisoli DSM 12555</name>
    <dbReference type="NCBI Taxonomy" id="1121291"/>
    <lineage>
        <taxon>Bacteria</taxon>
        <taxon>Bacillati</taxon>
        <taxon>Bacillota</taxon>
        <taxon>Clostridia</taxon>
        <taxon>Eubacteriales</taxon>
        <taxon>Clostridiaceae</taxon>
        <taxon>Clostridium</taxon>
    </lineage>
</organism>
<keyword evidence="1" id="KW-1133">Transmembrane helix</keyword>
<dbReference type="AlphaFoldDB" id="A0A1W1XYK3"/>
<feature type="transmembrane region" description="Helical" evidence="1">
    <location>
        <begin position="12"/>
        <end position="32"/>
    </location>
</feature>
<sequence length="187" mass="21144">MKKKDGGIIVEVTVFFMLMIVMILIVFITSLGQVKAESEMVNDDLGTSELAAFKDIDTDVLGKSQNLNELVITDYNTAFQTFETYLKENLNVNDSFNPNSKANFIKSKVTISDFEIYNLYGNDIEVITYKNGSFSKVYNNNAKGTIKTPKGNIVNYTTIYAKIEFDINPIFNVKKHVICEEESNIDK</sequence>
<evidence type="ECO:0000256" key="1">
    <source>
        <dbReference type="SAM" id="Phobius"/>
    </source>
</evidence>
<dbReference type="STRING" id="1121291.SAMN02745134_03750"/>
<keyword evidence="1" id="KW-0812">Transmembrane</keyword>
<keyword evidence="1" id="KW-0472">Membrane</keyword>
<proteinExistence type="predicted"/>
<dbReference type="Proteomes" id="UP000192468">
    <property type="component" value="Unassembled WGS sequence"/>
</dbReference>
<dbReference type="EMBL" id="FWXH01000034">
    <property type="protein sequence ID" value="SMC29003.1"/>
    <property type="molecule type" value="Genomic_DNA"/>
</dbReference>
<accession>A0A1W1XYK3</accession>
<keyword evidence="3" id="KW-1185">Reference proteome</keyword>
<name>A0A1W1XYK3_9CLOT</name>
<reference evidence="2 3" key="1">
    <citation type="submission" date="2017-04" db="EMBL/GenBank/DDBJ databases">
        <authorList>
            <person name="Afonso C.L."/>
            <person name="Miller P.J."/>
            <person name="Scott M.A."/>
            <person name="Spackman E."/>
            <person name="Goraichik I."/>
            <person name="Dimitrov K.M."/>
            <person name="Suarez D.L."/>
            <person name="Swayne D.E."/>
        </authorList>
    </citation>
    <scope>NUCLEOTIDE SEQUENCE [LARGE SCALE GENOMIC DNA]</scope>
    <source>
        <strain evidence="2 3">DSM 12555</strain>
    </source>
</reference>
<protein>
    <recommendedName>
        <fullName evidence="4">PilX N-terminal</fullName>
    </recommendedName>
</protein>
<dbReference type="RefSeq" id="WP_139796093.1">
    <property type="nucleotide sequence ID" value="NZ_FWXH01000034.1"/>
</dbReference>